<feature type="transmembrane region" description="Helical" evidence="6">
    <location>
        <begin position="357"/>
        <end position="374"/>
    </location>
</feature>
<feature type="transmembrane region" description="Helical" evidence="6">
    <location>
        <begin position="80"/>
        <end position="98"/>
    </location>
</feature>
<keyword evidence="3" id="KW-0133">Cell shape</keyword>
<feature type="transmembrane region" description="Helical" evidence="6">
    <location>
        <begin position="20"/>
        <end position="39"/>
    </location>
</feature>
<sequence length="476" mass="49969">MAAVAPEAPPRPAQPSRRGVELLLLVFAAGLVTAALVLVEADQDQQLSPQLGYLGLGYLALFAVAHVVVRRTAPYADPLILPAVALLNGLGLVMIHRLDLAGVVRATELGKAIPSADAPKQMAWTAVSVVLLGIALWRIRDHRSLSKYAYTLGLGGLVLLVLPGILPASISQVNGAKLWLRLGPFSIQPGEFAKIMIIVFVAAFLVSKRELFQTAGRHILGMDLPRLRDLAPLLVAWGLAIGVLSLERELGASLLIFGVVLAMVYTATSRLSWVIIGLLFFAGGSVLSYFAFAHVRTRVEVWMDPGANFLSAGYQVSQSLFGLGTGGMGGTGLGEGRPDLVPLANADFIASGIGEELGLFGLTAVLVLYLLLIIRGLKTALVCRDAFGTLLATGLAATIGLQVFIVVGGITNLIPETGLTTPFLSYGGSSLLANYVLVALLLRISDAAGRPVATPRRPAVPIADAATEMVARPEGA</sequence>
<dbReference type="RefSeq" id="WP_169385363.1">
    <property type="nucleotide sequence ID" value="NZ_JAAXLA010000104.1"/>
</dbReference>
<accession>A0ABX1SLC2</accession>
<keyword evidence="4 6" id="KW-1133">Transmembrane helix</keyword>
<feature type="transmembrane region" description="Helical" evidence="6">
    <location>
        <begin position="423"/>
        <end position="442"/>
    </location>
</feature>
<evidence type="ECO:0000256" key="2">
    <source>
        <dbReference type="ARBA" id="ARBA00022692"/>
    </source>
</evidence>
<evidence type="ECO:0000256" key="3">
    <source>
        <dbReference type="ARBA" id="ARBA00022960"/>
    </source>
</evidence>
<feature type="transmembrane region" description="Helical" evidence="6">
    <location>
        <begin position="386"/>
        <end position="411"/>
    </location>
</feature>
<comment type="caution">
    <text evidence="7">The sequence shown here is derived from an EMBL/GenBank/DDBJ whole genome shotgun (WGS) entry which is preliminary data.</text>
</comment>
<evidence type="ECO:0000256" key="6">
    <source>
        <dbReference type="SAM" id="Phobius"/>
    </source>
</evidence>
<dbReference type="PANTHER" id="PTHR30474">
    <property type="entry name" value="CELL CYCLE PROTEIN"/>
    <property type="match status" value="1"/>
</dbReference>
<keyword evidence="2 6" id="KW-0812">Transmembrane</keyword>
<feature type="transmembrane region" description="Helical" evidence="6">
    <location>
        <begin position="149"/>
        <end position="170"/>
    </location>
</feature>
<evidence type="ECO:0000313" key="7">
    <source>
        <dbReference type="EMBL" id="NMI01851.1"/>
    </source>
</evidence>
<keyword evidence="5 6" id="KW-0472">Membrane</keyword>
<protein>
    <submittedName>
        <fullName evidence="7">FtsW/RodA/SpoVE family cell cycle protein</fullName>
    </submittedName>
</protein>
<organism evidence="7 8">
    <name type="scientific">Pseudonocardia acidicola</name>
    <dbReference type="NCBI Taxonomy" id="2724939"/>
    <lineage>
        <taxon>Bacteria</taxon>
        <taxon>Bacillati</taxon>
        <taxon>Actinomycetota</taxon>
        <taxon>Actinomycetes</taxon>
        <taxon>Pseudonocardiales</taxon>
        <taxon>Pseudonocardiaceae</taxon>
        <taxon>Pseudonocardia</taxon>
    </lineage>
</organism>
<dbReference type="Proteomes" id="UP000820669">
    <property type="component" value="Unassembled WGS sequence"/>
</dbReference>
<feature type="transmembrane region" description="Helical" evidence="6">
    <location>
        <begin position="118"/>
        <end position="137"/>
    </location>
</feature>
<proteinExistence type="predicted"/>
<dbReference type="EMBL" id="JAAXLA010000104">
    <property type="protein sequence ID" value="NMI01851.1"/>
    <property type="molecule type" value="Genomic_DNA"/>
</dbReference>
<dbReference type="PANTHER" id="PTHR30474:SF3">
    <property type="entry name" value="PEPTIDOGLYCAN GLYCOSYLTRANSFERASE RODA"/>
    <property type="match status" value="1"/>
</dbReference>
<gene>
    <name evidence="7" type="ORF">HF526_31825</name>
</gene>
<dbReference type="Pfam" id="PF01098">
    <property type="entry name" value="FTSW_RODA_SPOVE"/>
    <property type="match status" value="1"/>
</dbReference>
<evidence type="ECO:0000256" key="1">
    <source>
        <dbReference type="ARBA" id="ARBA00004141"/>
    </source>
</evidence>
<evidence type="ECO:0000256" key="5">
    <source>
        <dbReference type="ARBA" id="ARBA00023136"/>
    </source>
</evidence>
<dbReference type="InterPro" id="IPR001182">
    <property type="entry name" value="FtsW/RodA"/>
</dbReference>
<feature type="transmembrane region" description="Helical" evidence="6">
    <location>
        <begin position="51"/>
        <end position="68"/>
    </location>
</feature>
<reference evidence="7 8" key="1">
    <citation type="submission" date="2020-04" db="EMBL/GenBank/DDBJ databases">
        <authorList>
            <person name="Klaysubun C."/>
            <person name="Duangmal K."/>
            <person name="Lipun K."/>
        </authorList>
    </citation>
    <scope>NUCLEOTIDE SEQUENCE [LARGE SCALE GENOMIC DNA]</scope>
    <source>
        <strain evidence="7 8">K10HN5</strain>
    </source>
</reference>
<keyword evidence="8" id="KW-1185">Reference proteome</keyword>
<comment type="subcellular location">
    <subcellularLocation>
        <location evidence="1">Membrane</location>
        <topology evidence="1">Multi-pass membrane protein</topology>
    </subcellularLocation>
</comment>
<feature type="transmembrane region" description="Helical" evidence="6">
    <location>
        <begin position="190"/>
        <end position="206"/>
    </location>
</feature>
<evidence type="ECO:0000256" key="4">
    <source>
        <dbReference type="ARBA" id="ARBA00022989"/>
    </source>
</evidence>
<name>A0ABX1SLC2_9PSEU</name>
<feature type="transmembrane region" description="Helical" evidence="6">
    <location>
        <begin position="274"/>
        <end position="295"/>
    </location>
</feature>
<evidence type="ECO:0000313" key="8">
    <source>
        <dbReference type="Proteomes" id="UP000820669"/>
    </source>
</evidence>